<dbReference type="GO" id="GO:0009113">
    <property type="term" value="P:purine nucleobase biosynthetic process"/>
    <property type="evidence" value="ECO:0007669"/>
    <property type="project" value="InterPro"/>
</dbReference>
<evidence type="ECO:0000256" key="2">
    <source>
        <dbReference type="ARBA" id="ARBA00022741"/>
    </source>
</evidence>
<evidence type="ECO:0000256" key="1">
    <source>
        <dbReference type="ARBA" id="ARBA00022598"/>
    </source>
</evidence>
<dbReference type="SUPFAM" id="SSF51246">
    <property type="entry name" value="Rudiment single hybrid motif"/>
    <property type="match status" value="1"/>
</dbReference>
<evidence type="ECO:0000256" key="3">
    <source>
        <dbReference type="ARBA" id="ARBA00022755"/>
    </source>
</evidence>
<comment type="similarity">
    <text evidence="5">Belongs to the GARS family.</text>
</comment>
<dbReference type="SMART" id="SM01210">
    <property type="entry name" value="GARS_C"/>
    <property type="match status" value="1"/>
</dbReference>
<dbReference type="InterPro" id="IPR037123">
    <property type="entry name" value="PRibGlycinamide_synth_C_sf"/>
</dbReference>
<dbReference type="SUPFAM" id="SSF56059">
    <property type="entry name" value="Glutathione synthetase ATP-binding domain-like"/>
    <property type="match status" value="1"/>
</dbReference>
<evidence type="ECO:0000256" key="7">
    <source>
        <dbReference type="ARBA" id="ARBA00042864"/>
    </source>
</evidence>
<comment type="caution">
    <text evidence="9">The sequence shown here is derived from an EMBL/GenBank/DDBJ whole genome shotgun (WGS) entry which is preliminary data.</text>
</comment>
<feature type="domain" description="Phosphoribosylglycinamide synthetase C-domain" evidence="8">
    <location>
        <begin position="74"/>
        <end position="169"/>
    </location>
</feature>
<keyword evidence="2" id="KW-0547">Nucleotide-binding</keyword>
<dbReference type="PANTHER" id="PTHR43472">
    <property type="entry name" value="PHOSPHORIBOSYLAMINE--GLYCINE LIGASE"/>
    <property type="match status" value="1"/>
</dbReference>
<evidence type="ECO:0000259" key="8">
    <source>
        <dbReference type="SMART" id="SM01210"/>
    </source>
</evidence>
<sequence length="180" mass="18694">MAAMNAEGRQFRGCLYFGLMLTPGGPKVIEYNCRFGDPETQVVLPLLQSDLLTIMMAVSEGQLAGVPVQFAQGAAACVVLASGGYPQSYRRALPITGLTEGQLPGTGVTVYHAGTKQAAGGLVTAGGRVLGVTATADNLQQAVQRAYEGAGNIHFEGAHYRRDIGARALAALGPSSERSI</sequence>
<dbReference type="Gene3D" id="3.90.600.10">
    <property type="entry name" value="Phosphoribosylglycinamide synthetase, C-terminal domain"/>
    <property type="match status" value="1"/>
</dbReference>
<dbReference type="PANTHER" id="PTHR43472:SF1">
    <property type="entry name" value="PHOSPHORIBOSYLAMINE--GLYCINE LIGASE, CHLOROPLASTIC"/>
    <property type="match status" value="1"/>
</dbReference>
<dbReference type="GO" id="GO:0006164">
    <property type="term" value="P:purine nucleotide biosynthetic process"/>
    <property type="evidence" value="ECO:0007669"/>
    <property type="project" value="UniProtKB-KW"/>
</dbReference>
<dbReference type="GO" id="GO:0005524">
    <property type="term" value="F:ATP binding"/>
    <property type="evidence" value="ECO:0007669"/>
    <property type="project" value="UniProtKB-KW"/>
</dbReference>
<dbReference type="FunFam" id="3.90.600.10:FF:000001">
    <property type="entry name" value="Trifunctional purine biosynthetic protein adenosine-3"/>
    <property type="match status" value="1"/>
</dbReference>
<evidence type="ECO:0000313" key="9">
    <source>
        <dbReference type="EMBL" id="MPM85040.1"/>
    </source>
</evidence>
<proteinExistence type="inferred from homology"/>
<organism evidence="9">
    <name type="scientific">bioreactor metagenome</name>
    <dbReference type="NCBI Taxonomy" id="1076179"/>
    <lineage>
        <taxon>unclassified sequences</taxon>
        <taxon>metagenomes</taxon>
        <taxon>ecological metagenomes</taxon>
    </lineage>
</organism>
<dbReference type="Pfam" id="PF01071">
    <property type="entry name" value="GARS_A"/>
    <property type="match status" value="1"/>
</dbReference>
<dbReference type="InterPro" id="IPR000115">
    <property type="entry name" value="PRibGlycinamide_synth"/>
</dbReference>
<reference evidence="9" key="1">
    <citation type="submission" date="2019-08" db="EMBL/GenBank/DDBJ databases">
        <authorList>
            <person name="Kucharzyk K."/>
            <person name="Murdoch R.W."/>
            <person name="Higgins S."/>
            <person name="Loffler F."/>
        </authorList>
    </citation>
    <scope>NUCLEOTIDE SEQUENCE</scope>
</reference>
<gene>
    <name evidence="9" type="primary">purD_39</name>
    <name evidence="9" type="ORF">SDC9_132117</name>
</gene>
<keyword evidence="4" id="KW-0067">ATP-binding</keyword>
<protein>
    <recommendedName>
        <fullName evidence="6">Glycinamide ribonucleotide synthetase</fullName>
    </recommendedName>
    <alternativeName>
        <fullName evidence="7">Phosphoribosylglycinamide synthetase</fullName>
    </alternativeName>
</protein>
<dbReference type="Pfam" id="PF02843">
    <property type="entry name" value="GARS_C"/>
    <property type="match status" value="1"/>
</dbReference>
<evidence type="ECO:0000256" key="5">
    <source>
        <dbReference type="ARBA" id="ARBA00038345"/>
    </source>
</evidence>
<dbReference type="InterPro" id="IPR020561">
    <property type="entry name" value="PRibGlycinamid_synth_ATP-grasp"/>
</dbReference>
<name>A0A645D691_9ZZZZ</name>
<dbReference type="AlphaFoldDB" id="A0A645D691"/>
<dbReference type="InterPro" id="IPR020559">
    <property type="entry name" value="PRibGlycinamide_synth_CS"/>
</dbReference>
<dbReference type="InterPro" id="IPR011054">
    <property type="entry name" value="Rudment_hybrid_motif"/>
</dbReference>
<dbReference type="GO" id="GO:0004637">
    <property type="term" value="F:phosphoribosylamine-glycine ligase activity"/>
    <property type="evidence" value="ECO:0007669"/>
    <property type="project" value="InterPro"/>
</dbReference>
<dbReference type="InterPro" id="IPR020560">
    <property type="entry name" value="PRibGlycinamide_synth_C-dom"/>
</dbReference>
<evidence type="ECO:0000256" key="6">
    <source>
        <dbReference type="ARBA" id="ARBA00042242"/>
    </source>
</evidence>
<dbReference type="EMBL" id="VSSQ01033448">
    <property type="protein sequence ID" value="MPM85040.1"/>
    <property type="molecule type" value="Genomic_DNA"/>
</dbReference>
<keyword evidence="3" id="KW-0658">Purine biosynthesis</keyword>
<dbReference type="Gene3D" id="3.30.470.20">
    <property type="entry name" value="ATP-grasp fold, B domain"/>
    <property type="match status" value="1"/>
</dbReference>
<keyword evidence="1 9" id="KW-0436">Ligase</keyword>
<dbReference type="PROSITE" id="PS00184">
    <property type="entry name" value="GARS"/>
    <property type="match status" value="1"/>
</dbReference>
<accession>A0A645D691</accession>
<evidence type="ECO:0000256" key="4">
    <source>
        <dbReference type="ARBA" id="ARBA00022840"/>
    </source>
</evidence>